<feature type="region of interest" description="Disordered" evidence="1">
    <location>
        <begin position="190"/>
        <end position="229"/>
    </location>
</feature>
<feature type="compositionally biased region" description="Basic residues" evidence="1">
    <location>
        <begin position="59"/>
        <end position="80"/>
    </location>
</feature>
<accession>A0A3S4ZF89</accession>
<reference evidence="2" key="1">
    <citation type="submission" date="2018-11" db="EMBL/GenBank/DDBJ databases">
        <authorList>
            <consortium name="Pathogen Informatics"/>
        </authorList>
    </citation>
    <scope>NUCLEOTIDE SEQUENCE</scope>
</reference>
<dbReference type="Proteomes" id="UP000784294">
    <property type="component" value="Unassembled WGS sequence"/>
</dbReference>
<name>A0A3S4ZF89_9PLAT</name>
<feature type="compositionally biased region" description="Polar residues" evidence="1">
    <location>
        <begin position="191"/>
        <end position="206"/>
    </location>
</feature>
<feature type="region of interest" description="Disordered" evidence="1">
    <location>
        <begin position="135"/>
        <end position="158"/>
    </location>
</feature>
<feature type="compositionally biased region" description="Low complexity" evidence="1">
    <location>
        <begin position="139"/>
        <end position="149"/>
    </location>
</feature>
<sequence>MPSHPVVPCFASFNYATGEVVEFMPGDRSPPSDEAHNSNGDESPSLGSRQFPGQSAASSRHRSSRSRSGQRRSRRRRHRMLPVYRYFKPRTLQFTAASVPSSLKSTAHERNGPSMINLAPGTVMASDAHRTLASSSLRSCDPSNDSSGPDPDHKDSQPVELAAGRPLASRPSAAAATPMAVKAASMARLYSSPQSMPRKPPSTTLELLQPRPGLSSTKSSLSRDPFSQSRALRKIDLRSPLYYSAASVPALATPGVFRDEVSSI</sequence>
<organism evidence="2 3">
    <name type="scientific">Protopolystoma xenopodis</name>
    <dbReference type="NCBI Taxonomy" id="117903"/>
    <lineage>
        <taxon>Eukaryota</taxon>
        <taxon>Metazoa</taxon>
        <taxon>Spiralia</taxon>
        <taxon>Lophotrochozoa</taxon>
        <taxon>Platyhelminthes</taxon>
        <taxon>Monogenea</taxon>
        <taxon>Polyopisthocotylea</taxon>
        <taxon>Polystomatidea</taxon>
        <taxon>Polystomatidae</taxon>
        <taxon>Protopolystoma</taxon>
    </lineage>
</organism>
<proteinExistence type="predicted"/>
<keyword evidence="3" id="KW-1185">Reference proteome</keyword>
<dbReference type="EMBL" id="CAAALY010007769">
    <property type="protein sequence ID" value="VEL09996.1"/>
    <property type="molecule type" value="Genomic_DNA"/>
</dbReference>
<evidence type="ECO:0000256" key="1">
    <source>
        <dbReference type="SAM" id="MobiDB-lite"/>
    </source>
</evidence>
<comment type="caution">
    <text evidence="2">The sequence shown here is derived from an EMBL/GenBank/DDBJ whole genome shotgun (WGS) entry which is preliminary data.</text>
</comment>
<gene>
    <name evidence="2" type="ORF">PXEA_LOCUS3436</name>
</gene>
<protein>
    <submittedName>
        <fullName evidence="2">Uncharacterized protein</fullName>
    </submittedName>
</protein>
<feature type="compositionally biased region" description="Polar residues" evidence="1">
    <location>
        <begin position="214"/>
        <end position="229"/>
    </location>
</feature>
<dbReference type="AlphaFoldDB" id="A0A3S4ZF89"/>
<evidence type="ECO:0000313" key="2">
    <source>
        <dbReference type="EMBL" id="VEL09996.1"/>
    </source>
</evidence>
<feature type="region of interest" description="Disordered" evidence="1">
    <location>
        <begin position="22"/>
        <end position="82"/>
    </location>
</feature>
<feature type="compositionally biased region" description="Polar residues" evidence="1">
    <location>
        <begin position="37"/>
        <end position="52"/>
    </location>
</feature>
<evidence type="ECO:0000313" key="3">
    <source>
        <dbReference type="Proteomes" id="UP000784294"/>
    </source>
</evidence>